<evidence type="ECO:0000256" key="1">
    <source>
        <dbReference type="SAM" id="MobiDB-lite"/>
    </source>
</evidence>
<accession>A0A9R1WQE1</accession>
<protein>
    <submittedName>
        <fullName evidence="2">Uncharacterized protein</fullName>
    </submittedName>
</protein>
<dbReference type="EMBL" id="NBSK02000001">
    <property type="protein sequence ID" value="KAJ0226223.1"/>
    <property type="molecule type" value="Genomic_DNA"/>
</dbReference>
<reference evidence="2 3" key="1">
    <citation type="journal article" date="2017" name="Nat. Commun.">
        <title>Genome assembly with in vitro proximity ligation data and whole-genome triplication in lettuce.</title>
        <authorList>
            <person name="Reyes-Chin-Wo S."/>
            <person name="Wang Z."/>
            <person name="Yang X."/>
            <person name="Kozik A."/>
            <person name="Arikit S."/>
            <person name="Song C."/>
            <person name="Xia L."/>
            <person name="Froenicke L."/>
            <person name="Lavelle D.O."/>
            <person name="Truco M.J."/>
            <person name="Xia R."/>
            <person name="Zhu S."/>
            <person name="Xu C."/>
            <person name="Xu H."/>
            <person name="Xu X."/>
            <person name="Cox K."/>
            <person name="Korf I."/>
            <person name="Meyers B.C."/>
            <person name="Michelmore R.W."/>
        </authorList>
    </citation>
    <scope>NUCLEOTIDE SEQUENCE [LARGE SCALE GENOMIC DNA]</scope>
    <source>
        <strain evidence="3">cv. Salinas</strain>
        <tissue evidence="2">Seedlings</tissue>
    </source>
</reference>
<organism evidence="2 3">
    <name type="scientific">Lactuca sativa</name>
    <name type="common">Garden lettuce</name>
    <dbReference type="NCBI Taxonomy" id="4236"/>
    <lineage>
        <taxon>Eukaryota</taxon>
        <taxon>Viridiplantae</taxon>
        <taxon>Streptophyta</taxon>
        <taxon>Embryophyta</taxon>
        <taxon>Tracheophyta</taxon>
        <taxon>Spermatophyta</taxon>
        <taxon>Magnoliopsida</taxon>
        <taxon>eudicotyledons</taxon>
        <taxon>Gunneridae</taxon>
        <taxon>Pentapetalae</taxon>
        <taxon>asterids</taxon>
        <taxon>campanulids</taxon>
        <taxon>Asterales</taxon>
        <taxon>Asteraceae</taxon>
        <taxon>Cichorioideae</taxon>
        <taxon>Cichorieae</taxon>
        <taxon>Lactucinae</taxon>
        <taxon>Lactuca</taxon>
    </lineage>
</organism>
<dbReference type="Proteomes" id="UP000235145">
    <property type="component" value="Unassembled WGS sequence"/>
</dbReference>
<dbReference type="AlphaFoldDB" id="A0A9R1WQE1"/>
<keyword evidence="3" id="KW-1185">Reference proteome</keyword>
<gene>
    <name evidence="2" type="ORF">LSAT_V11C100023460</name>
</gene>
<sequence length="179" mass="20098">MDPNQNSPPNYRNRKLDNAFVLDTTPCQFPTMDTPKGGFCQFASKRFSYPTNTTFPTTISTFSDLPTTTNPTTIPTILTIPTTPTTSVTTTTTTNFTTTIFAGFCFGNTTFTTTSTKKEKRKKNRVDPPPPKKGSHAQKTKKKIRAIFYELMESETQNADQITSKWRIIRLKCIEFGGI</sequence>
<name>A0A9R1WQE1_LACSA</name>
<evidence type="ECO:0000313" key="3">
    <source>
        <dbReference type="Proteomes" id="UP000235145"/>
    </source>
</evidence>
<comment type="caution">
    <text evidence="2">The sequence shown here is derived from an EMBL/GenBank/DDBJ whole genome shotgun (WGS) entry which is preliminary data.</text>
</comment>
<evidence type="ECO:0000313" key="2">
    <source>
        <dbReference type="EMBL" id="KAJ0226223.1"/>
    </source>
</evidence>
<proteinExistence type="predicted"/>
<feature type="region of interest" description="Disordered" evidence="1">
    <location>
        <begin position="115"/>
        <end position="141"/>
    </location>
</feature>